<organism evidence="1 2">
    <name type="scientific">Glossina morsitans morsitans</name>
    <name type="common">Savannah tsetse fly</name>
    <dbReference type="NCBI Taxonomy" id="37546"/>
    <lineage>
        <taxon>Eukaryota</taxon>
        <taxon>Metazoa</taxon>
        <taxon>Ecdysozoa</taxon>
        <taxon>Arthropoda</taxon>
        <taxon>Hexapoda</taxon>
        <taxon>Insecta</taxon>
        <taxon>Pterygota</taxon>
        <taxon>Neoptera</taxon>
        <taxon>Endopterygota</taxon>
        <taxon>Diptera</taxon>
        <taxon>Brachycera</taxon>
        <taxon>Muscomorpha</taxon>
        <taxon>Hippoboscoidea</taxon>
        <taxon>Glossinidae</taxon>
        <taxon>Glossina</taxon>
    </lineage>
</organism>
<name>A0A1B0FDT2_GLOMM</name>
<sequence length="77" mass="9201">MRGGSKIYANQFKIFRPTYYVEILLLSRFCREILKIAIFSDFSKWDVIWGMLQIIFNSVLWLKHVSVPNFIKISQEL</sequence>
<dbReference type="Proteomes" id="UP000092444">
    <property type="component" value="Unassembled WGS sequence"/>
</dbReference>
<keyword evidence="2" id="KW-1185">Reference proteome</keyword>
<evidence type="ECO:0000313" key="2">
    <source>
        <dbReference type="Proteomes" id="UP000092444"/>
    </source>
</evidence>
<reference evidence="1" key="1">
    <citation type="submission" date="2020-05" db="UniProtKB">
        <authorList>
            <consortium name="EnsemblMetazoa"/>
        </authorList>
    </citation>
    <scope>IDENTIFICATION</scope>
    <source>
        <strain evidence="1">Yale</strain>
    </source>
</reference>
<protein>
    <submittedName>
        <fullName evidence="1">Uncharacterized protein</fullName>
    </submittedName>
</protein>
<dbReference type="EnsemblMetazoa" id="GMOY001778-RA">
    <property type="protein sequence ID" value="GMOY001778-PA"/>
    <property type="gene ID" value="GMOY001778"/>
</dbReference>
<dbReference type="AlphaFoldDB" id="A0A1B0FDT2"/>
<evidence type="ECO:0000313" key="1">
    <source>
        <dbReference type="EnsemblMetazoa" id="GMOY001778-PA"/>
    </source>
</evidence>
<dbReference type="EMBL" id="CCAG010007047">
    <property type="status" value="NOT_ANNOTATED_CDS"/>
    <property type="molecule type" value="Genomic_DNA"/>
</dbReference>
<accession>A0A1B0FDT2</accession>
<proteinExistence type="predicted"/>